<name>A0A5B7ZWI4_9BACT</name>
<dbReference type="EMBL" id="CP040896">
    <property type="protein sequence ID" value="QDA59217.1"/>
    <property type="molecule type" value="Genomic_DNA"/>
</dbReference>
<evidence type="ECO:0000313" key="2">
    <source>
        <dbReference type="Proteomes" id="UP000305398"/>
    </source>
</evidence>
<evidence type="ECO:0000313" key="1">
    <source>
        <dbReference type="EMBL" id="QDA59217.1"/>
    </source>
</evidence>
<dbReference type="Proteomes" id="UP000305398">
    <property type="component" value="Chromosome"/>
</dbReference>
<sequence>MPTNPIVTAGQKISLKEAAKWTKKYQKDHPAKAEDGTTQDVTWATAFSRQYLEDFMAQWGDECKGLRIYQATEDSGTRRVVLVAVDINGNDIVTPPPGADQTDDYVVLDQGNQCPNECGVNSPLMLP</sequence>
<organism evidence="1 2">
    <name type="scientific">Hymenobacter jejuensis</name>
    <dbReference type="NCBI Taxonomy" id="2502781"/>
    <lineage>
        <taxon>Bacteria</taxon>
        <taxon>Pseudomonadati</taxon>
        <taxon>Bacteroidota</taxon>
        <taxon>Cytophagia</taxon>
        <taxon>Cytophagales</taxon>
        <taxon>Hymenobacteraceae</taxon>
        <taxon>Hymenobacter</taxon>
    </lineage>
</organism>
<keyword evidence="2" id="KW-1185">Reference proteome</keyword>
<reference evidence="1 2" key="1">
    <citation type="submission" date="2019-06" db="EMBL/GenBank/DDBJ databases">
        <authorList>
            <person name="Srinivasan S."/>
        </authorList>
    </citation>
    <scope>NUCLEOTIDE SEQUENCE [LARGE SCALE GENOMIC DNA]</scope>
    <source>
        <strain evidence="1 2">17J68-5</strain>
    </source>
</reference>
<dbReference type="AlphaFoldDB" id="A0A5B7ZWI4"/>
<protein>
    <submittedName>
        <fullName evidence="1">Uncharacterized protein</fullName>
    </submittedName>
</protein>
<dbReference type="RefSeq" id="WP_139514304.1">
    <property type="nucleotide sequence ID" value="NZ_CP040896.1"/>
</dbReference>
<dbReference type="KEGG" id="hyj:FHG12_03440"/>
<accession>A0A5B7ZWI4</accession>
<proteinExistence type="predicted"/>
<dbReference type="OrthoDB" id="661524at2"/>
<gene>
    <name evidence="1" type="ORF">FHG12_03440</name>
</gene>